<dbReference type="Proteomes" id="UP000325577">
    <property type="component" value="Linkage Group LG7"/>
</dbReference>
<protein>
    <submittedName>
        <fullName evidence="1">Uncharacterized protein</fullName>
    </submittedName>
</protein>
<evidence type="ECO:0000313" key="1">
    <source>
        <dbReference type="EMBL" id="KAA8517714.1"/>
    </source>
</evidence>
<accession>A0A5J4ZIS1</accession>
<sequence length="196" mass="21380">MRCDLQKYRVDLICKLGLRAVVSDLGVPCWREKEDQKVLIEIFCASVLNPAILAVTLPIEQLLAYETDTCLCCRCLLCGSCIRPVAVPWDGSGVAEMDCHPYSGLRSAFFTIATAASATIIADEPSTAVAFVGVRCHRRVAANSPSSASSALNNNQIVIHRRLSSSVVLHTNIAVLRHHGRSHLLLFHGRPAVLEF</sequence>
<gene>
    <name evidence="1" type="ORF">F0562_015188</name>
</gene>
<proteinExistence type="predicted"/>
<dbReference type="AlphaFoldDB" id="A0A5J4ZIS1"/>
<keyword evidence="2" id="KW-1185">Reference proteome</keyword>
<organism evidence="1 2">
    <name type="scientific">Nyssa sinensis</name>
    <dbReference type="NCBI Taxonomy" id="561372"/>
    <lineage>
        <taxon>Eukaryota</taxon>
        <taxon>Viridiplantae</taxon>
        <taxon>Streptophyta</taxon>
        <taxon>Embryophyta</taxon>
        <taxon>Tracheophyta</taxon>
        <taxon>Spermatophyta</taxon>
        <taxon>Magnoliopsida</taxon>
        <taxon>eudicotyledons</taxon>
        <taxon>Gunneridae</taxon>
        <taxon>Pentapetalae</taxon>
        <taxon>asterids</taxon>
        <taxon>Cornales</taxon>
        <taxon>Nyssaceae</taxon>
        <taxon>Nyssa</taxon>
    </lineage>
</organism>
<evidence type="ECO:0000313" key="2">
    <source>
        <dbReference type="Proteomes" id="UP000325577"/>
    </source>
</evidence>
<reference evidence="1 2" key="1">
    <citation type="submission" date="2019-09" db="EMBL/GenBank/DDBJ databases">
        <title>A chromosome-level genome assembly of the Chinese tupelo Nyssa sinensis.</title>
        <authorList>
            <person name="Yang X."/>
            <person name="Kang M."/>
            <person name="Yang Y."/>
            <person name="Xiong H."/>
            <person name="Wang M."/>
            <person name="Zhang Z."/>
            <person name="Wang Z."/>
            <person name="Wu H."/>
            <person name="Ma T."/>
            <person name="Liu J."/>
            <person name="Xi Z."/>
        </authorList>
    </citation>
    <scope>NUCLEOTIDE SEQUENCE [LARGE SCALE GENOMIC DNA]</scope>
    <source>
        <strain evidence="1">J267</strain>
        <tissue evidence="1">Leaf</tissue>
    </source>
</reference>
<name>A0A5J4ZIS1_9ASTE</name>
<dbReference type="EMBL" id="CM018050">
    <property type="protein sequence ID" value="KAA8517714.1"/>
    <property type="molecule type" value="Genomic_DNA"/>
</dbReference>